<dbReference type="EMBL" id="JAROCC010000021">
    <property type="protein sequence ID" value="MDN4609172.1"/>
    <property type="molecule type" value="Genomic_DNA"/>
</dbReference>
<evidence type="ECO:0000256" key="1">
    <source>
        <dbReference type="ARBA" id="ARBA00009986"/>
    </source>
</evidence>
<dbReference type="InterPro" id="IPR015590">
    <property type="entry name" value="Aldehyde_DH_dom"/>
</dbReference>
<reference evidence="4" key="1">
    <citation type="submission" date="2023-03" db="EMBL/GenBank/DDBJ databases">
        <title>MT1 and MT2 Draft Genomes of Novel Species.</title>
        <authorList>
            <person name="Venkateswaran K."/>
        </authorList>
    </citation>
    <scope>NUCLEOTIDE SEQUENCE</scope>
    <source>
        <strain evidence="4">F6_3S_P_2</strain>
    </source>
</reference>
<evidence type="ECO:0000313" key="5">
    <source>
        <dbReference type="Proteomes" id="UP001175097"/>
    </source>
</evidence>
<name>A0ABT8JWD1_9BACL</name>
<keyword evidence="5" id="KW-1185">Reference proteome</keyword>
<dbReference type="CDD" id="cd07149">
    <property type="entry name" value="ALDH_y4uC"/>
    <property type="match status" value="1"/>
</dbReference>
<gene>
    <name evidence="4" type="ORF">P5G49_17045</name>
</gene>
<dbReference type="InterPro" id="IPR016161">
    <property type="entry name" value="Ald_DH/histidinol_DH"/>
</dbReference>
<organism evidence="4 5">
    <name type="scientific">Sporosarcina highlanderae</name>
    <dbReference type="NCBI Taxonomy" id="3035916"/>
    <lineage>
        <taxon>Bacteria</taxon>
        <taxon>Bacillati</taxon>
        <taxon>Bacillota</taxon>
        <taxon>Bacilli</taxon>
        <taxon>Bacillales</taxon>
        <taxon>Caryophanaceae</taxon>
        <taxon>Sporosarcina</taxon>
    </lineage>
</organism>
<protein>
    <submittedName>
        <fullName evidence="4">Aldehyde dehydrogenase family protein</fullName>
    </submittedName>
</protein>
<feature type="domain" description="Aldehyde dehydrogenase" evidence="3">
    <location>
        <begin position="20"/>
        <end position="468"/>
    </location>
</feature>
<dbReference type="PANTHER" id="PTHR42991">
    <property type="entry name" value="ALDEHYDE DEHYDROGENASE"/>
    <property type="match status" value="1"/>
</dbReference>
<dbReference type="InterPro" id="IPR016163">
    <property type="entry name" value="Ald_DH_C"/>
</dbReference>
<sequence length="473" mass="51696">MDTNACMIIGGLLEKSENERILTNKYTGDVIGKVYEANESQVNLAVQSAKEQFNKIELSPYERYSILLKASQLTREYKEGIAEIMVKESGMTFKDAVGEIERAIQTFILSAEEAKRITGEVLPANANPGMENRIAFTMRVPVGVVCAITPFNAPFNNVVHKVAPAIAAGNTVVLKPSSQTPLSAIKVIEILHEAGLPKKHVNVVFGEAEVGGWLLSNKDINFYTFTGSTKVGEIIKTNSGLRRVALELGNNSATIVAKDVDLDLAVPIIVKAAFRKAGQVCVSLQRIYADSTIANELETRLKEEILKLKVGNPFEKDTDVGPLIDERKARDLENWIKEAKDKGARIVTGGERSGTLFQPTLIADAKQEMKVVCQEVFGPLLSIVKYENIDEAINLVNDSEYGLQAGVFTNDLNLAMKVAKKLDVGGVNINETSNTRFDAMPYGGVKSSGIGREGPKYAIEEMTETKIIQMNLI</sequence>
<dbReference type="SUPFAM" id="SSF53720">
    <property type="entry name" value="ALDH-like"/>
    <property type="match status" value="1"/>
</dbReference>
<dbReference type="RefSeq" id="WP_301245798.1">
    <property type="nucleotide sequence ID" value="NZ_JAROCC010000021.1"/>
</dbReference>
<comment type="similarity">
    <text evidence="1">Belongs to the aldehyde dehydrogenase family.</text>
</comment>
<comment type="caution">
    <text evidence="4">The sequence shown here is derived from an EMBL/GenBank/DDBJ whole genome shotgun (WGS) entry which is preliminary data.</text>
</comment>
<evidence type="ECO:0000313" key="4">
    <source>
        <dbReference type="EMBL" id="MDN4609172.1"/>
    </source>
</evidence>
<proteinExistence type="inferred from homology"/>
<dbReference type="InterPro" id="IPR016162">
    <property type="entry name" value="Ald_DH_N"/>
</dbReference>
<dbReference type="InterPro" id="IPR051020">
    <property type="entry name" value="ALDH-related_metabolic_enz"/>
</dbReference>
<evidence type="ECO:0000256" key="2">
    <source>
        <dbReference type="ARBA" id="ARBA00023002"/>
    </source>
</evidence>
<dbReference type="Gene3D" id="3.40.309.10">
    <property type="entry name" value="Aldehyde Dehydrogenase, Chain A, domain 2"/>
    <property type="match status" value="1"/>
</dbReference>
<accession>A0ABT8JWD1</accession>
<dbReference type="Pfam" id="PF00171">
    <property type="entry name" value="Aldedh"/>
    <property type="match status" value="1"/>
</dbReference>
<dbReference type="Proteomes" id="UP001175097">
    <property type="component" value="Unassembled WGS sequence"/>
</dbReference>
<keyword evidence="2" id="KW-0560">Oxidoreductase</keyword>
<dbReference type="PANTHER" id="PTHR42991:SF1">
    <property type="entry name" value="ALDEHYDE DEHYDROGENASE"/>
    <property type="match status" value="1"/>
</dbReference>
<dbReference type="Gene3D" id="3.40.605.10">
    <property type="entry name" value="Aldehyde Dehydrogenase, Chain A, domain 1"/>
    <property type="match status" value="1"/>
</dbReference>
<evidence type="ECO:0000259" key="3">
    <source>
        <dbReference type="Pfam" id="PF00171"/>
    </source>
</evidence>